<feature type="transmembrane region" description="Helical" evidence="5">
    <location>
        <begin position="309"/>
        <end position="329"/>
    </location>
</feature>
<dbReference type="RefSeq" id="WP_221474362.1">
    <property type="nucleotide sequence ID" value="NZ_BAAAWZ010000001.1"/>
</dbReference>
<name>A0A841D8Z4_PLAVE</name>
<dbReference type="CDD" id="cd06261">
    <property type="entry name" value="TM_PBP2"/>
    <property type="match status" value="1"/>
</dbReference>
<feature type="transmembrane region" description="Helical" evidence="5">
    <location>
        <begin position="255"/>
        <end position="273"/>
    </location>
</feature>
<dbReference type="GO" id="GO:0055085">
    <property type="term" value="P:transmembrane transport"/>
    <property type="evidence" value="ECO:0007669"/>
    <property type="project" value="InterPro"/>
</dbReference>
<reference evidence="7 8" key="1">
    <citation type="submission" date="2020-08" db="EMBL/GenBank/DDBJ databases">
        <title>Genomic Encyclopedia of Type Strains, Phase III (KMG-III): the genomes of soil and plant-associated and newly described type strains.</title>
        <authorList>
            <person name="Whitman W."/>
        </authorList>
    </citation>
    <scope>NUCLEOTIDE SEQUENCE [LARGE SCALE GENOMIC DNA]</scope>
    <source>
        <strain evidence="7 8">CECT 3303</strain>
    </source>
</reference>
<keyword evidence="5" id="KW-0813">Transport</keyword>
<feature type="transmembrane region" description="Helical" evidence="5">
    <location>
        <begin position="112"/>
        <end position="136"/>
    </location>
</feature>
<dbReference type="PANTHER" id="PTHR43759:SF1">
    <property type="entry name" value="GLUCOSE IMPORT SYSTEM PERMEASE PROTEIN GLCT"/>
    <property type="match status" value="1"/>
</dbReference>
<keyword evidence="3 5" id="KW-1133">Transmembrane helix</keyword>
<evidence type="ECO:0000313" key="8">
    <source>
        <dbReference type="Proteomes" id="UP000562352"/>
    </source>
</evidence>
<feature type="transmembrane region" description="Helical" evidence="5">
    <location>
        <begin position="56"/>
        <end position="79"/>
    </location>
</feature>
<dbReference type="Gene3D" id="1.10.3720.10">
    <property type="entry name" value="MetI-like"/>
    <property type="match status" value="1"/>
</dbReference>
<comment type="similarity">
    <text evidence="5">Belongs to the binding-protein-dependent transport system permease family.</text>
</comment>
<feature type="transmembrane region" description="Helical" evidence="5">
    <location>
        <begin position="148"/>
        <end position="170"/>
    </location>
</feature>
<dbReference type="InterPro" id="IPR052730">
    <property type="entry name" value="Sugar_ABC_transporter"/>
</dbReference>
<accession>A0A841D8Z4</accession>
<protein>
    <submittedName>
        <fullName evidence="7">Glycerol transport system permease protein</fullName>
    </submittedName>
</protein>
<evidence type="ECO:0000256" key="3">
    <source>
        <dbReference type="ARBA" id="ARBA00022989"/>
    </source>
</evidence>
<comment type="caution">
    <text evidence="7">The sequence shown here is derived from an EMBL/GenBank/DDBJ whole genome shotgun (WGS) entry which is preliminary data.</text>
</comment>
<evidence type="ECO:0000256" key="2">
    <source>
        <dbReference type="ARBA" id="ARBA00022692"/>
    </source>
</evidence>
<proteinExistence type="inferred from homology"/>
<evidence type="ECO:0000256" key="5">
    <source>
        <dbReference type="RuleBase" id="RU363032"/>
    </source>
</evidence>
<dbReference type="GO" id="GO:0005886">
    <property type="term" value="C:plasma membrane"/>
    <property type="evidence" value="ECO:0007669"/>
    <property type="project" value="UniProtKB-SubCell"/>
</dbReference>
<comment type="subcellular location">
    <subcellularLocation>
        <location evidence="5">Cell membrane</location>
        <topology evidence="5">Multi-pass membrane protein</topology>
    </subcellularLocation>
    <subcellularLocation>
        <location evidence="1">Membrane</location>
        <topology evidence="1">Multi-pass membrane protein</topology>
    </subcellularLocation>
</comment>
<dbReference type="AlphaFoldDB" id="A0A841D8Z4"/>
<gene>
    <name evidence="7" type="ORF">FHS22_006404</name>
</gene>
<dbReference type="PANTHER" id="PTHR43759">
    <property type="entry name" value="TREHALOSE TRANSPORT SYSTEM PERMEASE PROTEIN SUGA"/>
    <property type="match status" value="1"/>
</dbReference>
<dbReference type="SUPFAM" id="SSF161098">
    <property type="entry name" value="MetI-like"/>
    <property type="match status" value="1"/>
</dbReference>
<dbReference type="Pfam" id="PF00528">
    <property type="entry name" value="BPD_transp_1"/>
    <property type="match status" value="1"/>
</dbReference>
<dbReference type="Proteomes" id="UP000562352">
    <property type="component" value="Unassembled WGS sequence"/>
</dbReference>
<evidence type="ECO:0000313" key="7">
    <source>
        <dbReference type="EMBL" id="MBB5967102.1"/>
    </source>
</evidence>
<organism evidence="7 8">
    <name type="scientific">Planomonospora venezuelensis</name>
    <dbReference type="NCBI Taxonomy" id="1999"/>
    <lineage>
        <taxon>Bacteria</taxon>
        <taxon>Bacillati</taxon>
        <taxon>Actinomycetota</taxon>
        <taxon>Actinomycetes</taxon>
        <taxon>Streptosporangiales</taxon>
        <taxon>Streptosporangiaceae</taxon>
        <taxon>Planomonospora</taxon>
    </lineage>
</organism>
<dbReference type="InterPro" id="IPR000515">
    <property type="entry name" value="MetI-like"/>
</dbReference>
<dbReference type="InterPro" id="IPR035906">
    <property type="entry name" value="MetI-like_sf"/>
</dbReference>
<evidence type="ECO:0000256" key="4">
    <source>
        <dbReference type="ARBA" id="ARBA00023136"/>
    </source>
</evidence>
<feature type="domain" description="ABC transmembrane type-1" evidence="6">
    <location>
        <begin position="113"/>
        <end position="325"/>
    </location>
</feature>
<dbReference type="PROSITE" id="PS50928">
    <property type="entry name" value="ABC_TM1"/>
    <property type="match status" value="1"/>
</dbReference>
<evidence type="ECO:0000256" key="1">
    <source>
        <dbReference type="ARBA" id="ARBA00004141"/>
    </source>
</evidence>
<evidence type="ECO:0000259" key="6">
    <source>
        <dbReference type="PROSITE" id="PS50928"/>
    </source>
</evidence>
<sequence length="334" mass="36037">MTGRGADGISPADAAVAGGQVTGEVLTGDTLAGAAREAPGEHDASRADTRTKDNRAWFLVLPVVVSVAFTAVIPLMTVVNFSVQDIFSPTDRIFVGLDWFRDVARDPEVRAAFLRTLLFSAQVLLLEIPLGVALAVSMPRRGPWASAALVVVALPLLIPWNVVGTIWQIFARGDIGLGGWAVNTIPGVDFNYTLDSTDAWITVLLMDVWHWTPLVALLAYAGLRSIPDPYFQAAQIDGASGWATFRHIQLPRLRGVLTIAILLRFMDSFMIYTEPFVVTGGGPGNATSFLSILLSKIAVGQFDLGPAGAFSLLYFLIVQIVSYVFFTVLTRTGR</sequence>
<dbReference type="EMBL" id="JACHJJ010000029">
    <property type="protein sequence ID" value="MBB5967102.1"/>
    <property type="molecule type" value="Genomic_DNA"/>
</dbReference>
<keyword evidence="8" id="KW-1185">Reference proteome</keyword>
<keyword evidence="4 5" id="KW-0472">Membrane</keyword>
<keyword evidence="2 5" id="KW-0812">Transmembrane</keyword>
<feature type="transmembrane region" description="Helical" evidence="5">
    <location>
        <begin position="199"/>
        <end position="223"/>
    </location>
</feature>